<dbReference type="Pfam" id="PF17863">
    <property type="entry name" value="AAA_lid_2"/>
    <property type="match status" value="1"/>
</dbReference>
<dbReference type="EMBL" id="JAFBFH010000024">
    <property type="protein sequence ID" value="MBM7716264.1"/>
    <property type="molecule type" value="Genomic_DNA"/>
</dbReference>
<dbReference type="Gene3D" id="3.40.50.300">
    <property type="entry name" value="P-loop containing nucleotide triphosphate hydrolases"/>
    <property type="match status" value="1"/>
</dbReference>
<reference evidence="3 4" key="1">
    <citation type="submission" date="2021-01" db="EMBL/GenBank/DDBJ databases">
        <title>Genomic Encyclopedia of Type Strains, Phase IV (KMG-IV): sequencing the most valuable type-strain genomes for metagenomic binning, comparative biology and taxonomic classification.</title>
        <authorList>
            <person name="Goeker M."/>
        </authorList>
    </citation>
    <scope>NUCLEOTIDE SEQUENCE [LARGE SCALE GENOMIC DNA]</scope>
    <source>
        <strain evidence="3 4">DSM 105453</strain>
    </source>
</reference>
<evidence type="ECO:0000313" key="4">
    <source>
        <dbReference type="Proteomes" id="UP000823485"/>
    </source>
</evidence>
<keyword evidence="4" id="KW-1185">Reference proteome</keyword>
<protein>
    <submittedName>
        <fullName evidence="3">MoxR-like ATPase</fullName>
        <ecNumber evidence="3">3.6.3.-</ecNumber>
    </submittedName>
</protein>
<sequence length="315" mass="35514">MNHKSQEVIDEIKKVMKGKDDVIKKAFMAILAQGHILLEDIPGVGKTTLALAFSKVMGLDFNRIQFTPDVVASDVTGFTMYEKEQGTFIFRHGAVMCNLLLADEINRTSSRTQAALLEVMEEKKVTVDGKTYPLPVPFHVIATQNPVGSYGTQLLPQSQLDRFMIKMSIGYPDFQSQVEILKDRQIEQPLDLVREVISREELIEMQQEVSRIHVSDAILEYITHLTEATREHPLIVQGISPRGALAISKIAKANAFVTGRDYVIPEDVIDLFIDTCNHRIILDQKSKITYERSHHVLEEILAEIKTPDIQGMAMN</sequence>
<dbReference type="RefSeq" id="WP_205179825.1">
    <property type="nucleotide sequence ID" value="NZ_JAFBFH010000024.1"/>
</dbReference>
<evidence type="ECO:0000313" key="3">
    <source>
        <dbReference type="EMBL" id="MBM7716264.1"/>
    </source>
</evidence>
<dbReference type="Proteomes" id="UP000823485">
    <property type="component" value="Unassembled WGS sequence"/>
</dbReference>
<evidence type="ECO:0000259" key="2">
    <source>
        <dbReference type="Pfam" id="PF17863"/>
    </source>
</evidence>
<dbReference type="PANTHER" id="PTHR42759:SF5">
    <property type="entry name" value="METHANOL DEHYDROGENASE REGULATOR"/>
    <property type="match status" value="1"/>
</dbReference>
<dbReference type="Gene3D" id="1.10.8.80">
    <property type="entry name" value="Magnesium chelatase subunit I, C-Terminal domain"/>
    <property type="match status" value="1"/>
</dbReference>
<dbReference type="Pfam" id="PF07726">
    <property type="entry name" value="AAA_3"/>
    <property type="match status" value="1"/>
</dbReference>
<name>A0ABS2R9I0_9BACI</name>
<dbReference type="InterPro" id="IPR041628">
    <property type="entry name" value="ChlI/MoxR_AAA_lid"/>
</dbReference>
<proteinExistence type="predicted"/>
<dbReference type="PANTHER" id="PTHR42759">
    <property type="entry name" value="MOXR FAMILY PROTEIN"/>
    <property type="match status" value="1"/>
</dbReference>
<dbReference type="InterPro" id="IPR050764">
    <property type="entry name" value="CbbQ/NirQ/NorQ/GpvN"/>
</dbReference>
<dbReference type="InterPro" id="IPR027417">
    <property type="entry name" value="P-loop_NTPase"/>
</dbReference>
<organism evidence="3 4">
    <name type="scientific">Siminovitchia thermophila</name>
    <dbReference type="NCBI Taxonomy" id="1245522"/>
    <lineage>
        <taxon>Bacteria</taxon>
        <taxon>Bacillati</taxon>
        <taxon>Bacillota</taxon>
        <taxon>Bacilli</taxon>
        <taxon>Bacillales</taxon>
        <taxon>Bacillaceae</taxon>
        <taxon>Siminovitchia</taxon>
    </lineage>
</organism>
<dbReference type="PIRSF" id="PIRSF002849">
    <property type="entry name" value="AAA_ATPase_chaperone_MoxR_prd"/>
    <property type="match status" value="1"/>
</dbReference>
<feature type="domain" description="ATPase AAA-3" evidence="1">
    <location>
        <begin position="35"/>
        <end position="165"/>
    </location>
</feature>
<gene>
    <name evidence="3" type="ORF">JOC94_003284</name>
</gene>
<feature type="domain" description="ChlI/MoxR AAA lid" evidence="2">
    <location>
        <begin position="228"/>
        <end position="297"/>
    </location>
</feature>
<comment type="caution">
    <text evidence="3">The sequence shown here is derived from an EMBL/GenBank/DDBJ whole genome shotgun (WGS) entry which is preliminary data.</text>
</comment>
<accession>A0ABS2R9I0</accession>
<dbReference type="InterPro" id="IPR011703">
    <property type="entry name" value="ATPase_AAA-3"/>
</dbReference>
<dbReference type="EC" id="3.6.3.-" evidence="3"/>
<dbReference type="SUPFAM" id="SSF52540">
    <property type="entry name" value="P-loop containing nucleoside triphosphate hydrolases"/>
    <property type="match status" value="1"/>
</dbReference>
<keyword evidence="3" id="KW-0378">Hydrolase</keyword>
<evidence type="ECO:0000259" key="1">
    <source>
        <dbReference type="Pfam" id="PF07726"/>
    </source>
</evidence>
<dbReference type="GO" id="GO:0016787">
    <property type="term" value="F:hydrolase activity"/>
    <property type="evidence" value="ECO:0007669"/>
    <property type="project" value="UniProtKB-KW"/>
</dbReference>